<keyword evidence="5 8" id="KW-1133">Transmembrane helix</keyword>
<evidence type="ECO:0000256" key="7">
    <source>
        <dbReference type="SAM" id="MobiDB-lite"/>
    </source>
</evidence>
<evidence type="ECO:0000259" key="9">
    <source>
        <dbReference type="Pfam" id="PF02714"/>
    </source>
</evidence>
<feature type="transmembrane region" description="Helical" evidence="8">
    <location>
        <begin position="735"/>
        <end position="762"/>
    </location>
</feature>
<comment type="caution">
    <text evidence="12">The sequence shown here is derived from an EMBL/GenBank/DDBJ whole genome shotgun (WGS) entry which is preliminary data.</text>
</comment>
<comment type="subcellular location">
    <subcellularLocation>
        <location evidence="1">Membrane</location>
        <topology evidence="1">Multi-pass membrane protein</topology>
    </subcellularLocation>
</comment>
<evidence type="ECO:0000259" key="11">
    <source>
        <dbReference type="Pfam" id="PF14703"/>
    </source>
</evidence>
<feature type="transmembrane region" description="Helical" evidence="8">
    <location>
        <begin position="532"/>
        <end position="554"/>
    </location>
</feature>
<dbReference type="InterPro" id="IPR027815">
    <property type="entry name" value="CSC1/OSCA1-like_cyt"/>
</dbReference>
<proteinExistence type="inferred from homology"/>
<feature type="transmembrane region" description="Helical" evidence="8">
    <location>
        <begin position="789"/>
        <end position="810"/>
    </location>
</feature>
<dbReference type="Pfam" id="PF13967">
    <property type="entry name" value="RSN1_TM"/>
    <property type="match status" value="1"/>
</dbReference>
<evidence type="ECO:0000256" key="1">
    <source>
        <dbReference type="ARBA" id="ARBA00004141"/>
    </source>
</evidence>
<evidence type="ECO:0000256" key="6">
    <source>
        <dbReference type="ARBA" id="ARBA00023136"/>
    </source>
</evidence>
<evidence type="ECO:0000313" key="12">
    <source>
        <dbReference type="EMBL" id="RHY22293.1"/>
    </source>
</evidence>
<feature type="transmembrane region" description="Helical" evidence="8">
    <location>
        <begin position="816"/>
        <end position="838"/>
    </location>
</feature>
<dbReference type="GO" id="GO:0005227">
    <property type="term" value="F:calcium-activated cation channel activity"/>
    <property type="evidence" value="ECO:0007669"/>
    <property type="project" value="InterPro"/>
</dbReference>
<feature type="compositionally biased region" description="Acidic residues" evidence="7">
    <location>
        <begin position="159"/>
        <end position="175"/>
    </location>
</feature>
<accession>A0A397BQR1</accession>
<feature type="transmembrane region" description="Helical" evidence="8">
    <location>
        <begin position="293"/>
        <end position="312"/>
    </location>
</feature>
<dbReference type="Proteomes" id="UP000266239">
    <property type="component" value="Unassembled WGS sequence"/>
</dbReference>
<protein>
    <recommendedName>
        <fullName evidence="14">CSC1/OSCA1-like 7TM region domain-containing protein</fullName>
    </recommendedName>
</protein>
<evidence type="ECO:0000256" key="5">
    <source>
        <dbReference type="ARBA" id="ARBA00022989"/>
    </source>
</evidence>
<dbReference type="Pfam" id="PF02714">
    <property type="entry name" value="RSN1_7TM"/>
    <property type="match status" value="1"/>
</dbReference>
<evidence type="ECO:0000256" key="8">
    <source>
        <dbReference type="SAM" id="Phobius"/>
    </source>
</evidence>
<evidence type="ECO:0000313" key="13">
    <source>
        <dbReference type="Proteomes" id="UP000266239"/>
    </source>
</evidence>
<evidence type="ECO:0000256" key="2">
    <source>
        <dbReference type="ARBA" id="ARBA00007779"/>
    </source>
</evidence>
<keyword evidence="6 8" id="KW-0472">Membrane</keyword>
<feature type="region of interest" description="Disordered" evidence="7">
    <location>
        <begin position="150"/>
        <end position="193"/>
    </location>
</feature>
<comment type="similarity">
    <text evidence="2">Belongs to the CSC1 (TC 1.A.17) family.</text>
</comment>
<feature type="transmembrane region" description="Helical" evidence="8">
    <location>
        <begin position="623"/>
        <end position="642"/>
    </location>
</feature>
<feature type="transmembrane region" description="Helical" evidence="8">
    <location>
        <begin position="584"/>
        <end position="603"/>
    </location>
</feature>
<dbReference type="EMBL" id="QUTA01003760">
    <property type="protein sequence ID" value="RHY22293.1"/>
    <property type="molecule type" value="Genomic_DNA"/>
</dbReference>
<dbReference type="AlphaFoldDB" id="A0A397BQR1"/>
<gene>
    <name evidence="12" type="ORF">DYB25_006727</name>
</gene>
<organism evidence="12 13">
    <name type="scientific">Aphanomyces astaci</name>
    <name type="common">Crayfish plague agent</name>
    <dbReference type="NCBI Taxonomy" id="112090"/>
    <lineage>
        <taxon>Eukaryota</taxon>
        <taxon>Sar</taxon>
        <taxon>Stramenopiles</taxon>
        <taxon>Oomycota</taxon>
        <taxon>Saprolegniomycetes</taxon>
        <taxon>Saprolegniales</taxon>
        <taxon>Verrucalvaceae</taxon>
        <taxon>Aphanomyces</taxon>
    </lineage>
</organism>
<evidence type="ECO:0000256" key="4">
    <source>
        <dbReference type="ARBA" id="ARBA00022692"/>
    </source>
</evidence>
<feature type="transmembrane region" description="Helical" evidence="8">
    <location>
        <begin position="250"/>
        <end position="268"/>
    </location>
</feature>
<feature type="domain" description="CSC1/OSCA1-like cytosolic" evidence="11">
    <location>
        <begin position="333"/>
        <end position="518"/>
    </location>
</feature>
<sequence>MVTWQVYDDLSKRCDDLEIEYAILQRHLESKDLRILELETALAESDANLQTQANASADRIEQLLSLVNALSRDKSRLSSDLAKAAEMEPQLTQTQHYIDVMHDAMMDMEFEMMRLREESARLLTASTAKSQSNAIRRELRGLKKQRCVSQSKWLSDKDDGVEDNDGDDDGDDMDQHEDGQLEDGASSGGDWTSRSSGAAFPILEIDFLDLAQQVVVYAADKTAAQVELCVAMETQLQEDTWQFIRLGRKVAACGVFLSAVLFPVYATAQWTRNDVDALERIALNILRENDPRFWAAVAAMYAISGYTLYLLHREYKDFVARRHHFLSQPYVQQYSVVIHDLPKQLRTCESLTTYLNHLFPNAIHSVVVAVDCKQLEKLVAKRSHYRCKLERALTQWTQSGRNNHRPVHLVKSRGTTVDAIDYFGTKLDRLNYRIQVEIDELETRQKHLYEAMADDCLEDASCIEGETKSLLALMRPTAFVTFRTLLGTHMAQQLLQTSKPTKMLIEAAPCACDINWENLGLKVHVRNTLQLVARYLTIGIVLFWTVPSTVVTSFSSVESLRKLIPALGPTFVTYPWLEGLFKQLTPLGLVIMTALAPVMFTLISRREGHLSEPQIQTSLLHKLVYFQFTQIFAVSVVVGSVLDSLGALVDNPVSAITMLAKAIPAQAASFMSYLIVKTSLGLTMELFRVGPIVVGVLFSVLAPKSTPRDRAAKWCGLAPASEPGVLPYSQNLPDYFLAILLTLTFCPMSPVLCYFAYGYFVVSDVVFRRQLLFVYNPALNSTGLCWHPMYNFVIASLVVAQLTLLGVLSLKKAPGPVVAAAVLPFLTLFAHVNILNLYPRTATYLPLLDCVHIDRHRRYGHHITDFPKDNYVQPAMLARTPLQPEYPPSHASGINGSDGDLNIAVAPSTALRDERDTDELGMYFLSE</sequence>
<dbReference type="PANTHER" id="PTHR13018">
    <property type="entry name" value="PROBABLE MEMBRANE PROTEIN DUF221-RELATED"/>
    <property type="match status" value="1"/>
</dbReference>
<dbReference type="PANTHER" id="PTHR13018:SF5">
    <property type="entry name" value="RE44586P"/>
    <property type="match status" value="1"/>
</dbReference>
<name>A0A397BQR1_APHAT</name>
<feature type="domain" description="CSC1/OSCA1-like 7TM region" evidence="9">
    <location>
        <begin position="531"/>
        <end position="807"/>
    </location>
</feature>
<keyword evidence="3" id="KW-0813">Transport</keyword>
<feature type="transmembrane region" description="Helical" evidence="8">
    <location>
        <begin position="686"/>
        <end position="703"/>
    </location>
</feature>
<dbReference type="GO" id="GO:0005886">
    <property type="term" value="C:plasma membrane"/>
    <property type="evidence" value="ECO:0007669"/>
    <property type="project" value="TreeGrafter"/>
</dbReference>
<keyword evidence="4 8" id="KW-0812">Transmembrane</keyword>
<evidence type="ECO:0008006" key="14">
    <source>
        <dbReference type="Google" id="ProtNLM"/>
    </source>
</evidence>
<dbReference type="InterPro" id="IPR003864">
    <property type="entry name" value="CSC1/OSCA1-like_7TM"/>
</dbReference>
<dbReference type="InterPro" id="IPR045122">
    <property type="entry name" value="Csc1-like"/>
</dbReference>
<dbReference type="Pfam" id="PF14703">
    <property type="entry name" value="PHM7_cyt"/>
    <property type="match status" value="1"/>
</dbReference>
<evidence type="ECO:0000256" key="3">
    <source>
        <dbReference type="ARBA" id="ARBA00022448"/>
    </source>
</evidence>
<dbReference type="VEuPathDB" id="FungiDB:H257_08284"/>
<dbReference type="InterPro" id="IPR032880">
    <property type="entry name" value="CSC1/OSCA1-like_N"/>
</dbReference>
<evidence type="ECO:0000259" key="10">
    <source>
        <dbReference type="Pfam" id="PF13967"/>
    </source>
</evidence>
<reference evidence="12 13" key="1">
    <citation type="submission" date="2018-08" db="EMBL/GenBank/DDBJ databases">
        <title>Aphanomyces genome sequencing and annotation.</title>
        <authorList>
            <person name="Minardi D."/>
            <person name="Oidtmann B."/>
            <person name="Van Der Giezen M."/>
            <person name="Studholme D.J."/>
        </authorList>
    </citation>
    <scope>NUCLEOTIDE SEQUENCE [LARGE SCALE GENOMIC DNA]</scope>
    <source>
        <strain evidence="12 13">Yx</strain>
    </source>
</reference>
<feature type="domain" description="CSC1/OSCA1-like N-terminal transmembrane" evidence="10">
    <location>
        <begin position="242"/>
        <end position="314"/>
    </location>
</feature>
<feature type="transmembrane region" description="Helical" evidence="8">
    <location>
        <begin position="654"/>
        <end position="674"/>
    </location>
</feature>